<dbReference type="GO" id="GO:1990351">
    <property type="term" value="C:transporter complex"/>
    <property type="evidence" value="ECO:0007669"/>
    <property type="project" value="TreeGrafter"/>
</dbReference>
<dbReference type="Pfam" id="PF19838">
    <property type="entry name" value="LptD_2"/>
    <property type="match status" value="2"/>
</dbReference>
<dbReference type="PANTHER" id="PTHR30189:SF1">
    <property type="entry name" value="LPS-ASSEMBLY PROTEIN LPTD"/>
    <property type="match status" value="1"/>
</dbReference>
<accession>A0A7C0ZEM0</accession>
<dbReference type="GO" id="GO:0009279">
    <property type="term" value="C:cell outer membrane"/>
    <property type="evidence" value="ECO:0007669"/>
    <property type="project" value="TreeGrafter"/>
</dbReference>
<evidence type="ECO:0000259" key="2">
    <source>
        <dbReference type="Pfam" id="PF19838"/>
    </source>
</evidence>
<proteinExistence type="predicted"/>
<gene>
    <name evidence="3" type="ORF">ENF18_04955</name>
</gene>
<dbReference type="PANTHER" id="PTHR30189">
    <property type="entry name" value="LPS-ASSEMBLY PROTEIN"/>
    <property type="match status" value="1"/>
</dbReference>
<dbReference type="Proteomes" id="UP000885847">
    <property type="component" value="Unassembled WGS sequence"/>
</dbReference>
<keyword evidence="1" id="KW-0812">Transmembrane</keyword>
<keyword evidence="1" id="KW-0472">Membrane</keyword>
<keyword evidence="1" id="KW-1133">Transmembrane helix</keyword>
<evidence type="ECO:0000256" key="1">
    <source>
        <dbReference type="SAM" id="Phobius"/>
    </source>
</evidence>
<name>A0A7C0ZEM0_UNCW3</name>
<dbReference type="Gene3D" id="2.60.450.10">
    <property type="entry name" value="Lipopolysaccharide (LPS) transport protein A like domain"/>
    <property type="match status" value="1"/>
</dbReference>
<sequence>MILIFLSITYSADLIKFYPDEKRVVLMGNAEVVDRDLKVNAQLIEYLTEEKRMIATGNPVLYSGEKTIYAERMEYNLDKKVGVIYNGKTKTEKGWFWGKKVYYTDDHSLYIIDGRFTTCDKDPPHYFFYSPRMRVEPDRDIVASNVFLLIMKIPVFYLPFWMSPSGKKRKSGFLAPSFGSQSYGGRYIKNIGWYQTLGEHSDITFWIDYYTSKGVMPHVEFRWLGMGKSSINLYGDYIRELSGRERWKINGDGSFLLPVGIKGRYRIDYASDRELYADYVPGEVTPIIQDAEAYAEFTKSVTNGNLDLLLRRKKNLSTGEESGVMPSFTYTFYNIRVGPISIGGKIPYQRNIDGECFLYPGVSFSMSKSLFPLNFSGSFHIDGYHASNTVDSLPYTGYHYSYSFSVNTRIYALSTFGLFMFKRFRFVYTPSLGYSFSPPGDSVELLPGTPFSIPGGSKGLNIGLGILWQAKVNSKRMDLVSISTGTSYDYENNQFRPITISASSNPTKDLNIGFSTTYNLYEKIFSSRNVNISYNGKFSLDEKKYKFSLRYSLTFDDSTFNQAADISADLPITKKWSGSISTHYDFRLREFQSTKISLERDLHCWKIALSYNKFGTSWDYGFTLSLKGIPEVKLEKNTLRFLFP</sequence>
<dbReference type="InterPro" id="IPR045659">
    <property type="entry name" value="LptD_2"/>
</dbReference>
<feature type="domain" description="LPS-assembly protein LptD central" evidence="2">
    <location>
        <begin position="141"/>
        <end position="221"/>
    </location>
</feature>
<protein>
    <submittedName>
        <fullName evidence="3">LPS-assembly protein LptD</fullName>
    </submittedName>
</protein>
<dbReference type="InterPro" id="IPR050218">
    <property type="entry name" value="LptD"/>
</dbReference>
<dbReference type="EMBL" id="DQWE01000239">
    <property type="protein sequence ID" value="HDI83121.1"/>
    <property type="molecule type" value="Genomic_DNA"/>
</dbReference>
<organism evidence="3">
    <name type="scientific">candidate division WOR-3 bacterium</name>
    <dbReference type="NCBI Taxonomy" id="2052148"/>
    <lineage>
        <taxon>Bacteria</taxon>
        <taxon>Bacteria division WOR-3</taxon>
    </lineage>
</organism>
<feature type="domain" description="LPS-assembly protein LptD central" evidence="2">
    <location>
        <begin position="387"/>
        <end position="521"/>
    </location>
</feature>
<dbReference type="AlphaFoldDB" id="A0A7C0ZEM0"/>
<reference evidence="3" key="1">
    <citation type="journal article" date="2020" name="mSystems">
        <title>Genome- and Community-Level Interaction Insights into Carbon Utilization and Element Cycling Functions of Hydrothermarchaeota in Hydrothermal Sediment.</title>
        <authorList>
            <person name="Zhou Z."/>
            <person name="Liu Y."/>
            <person name="Xu W."/>
            <person name="Pan J."/>
            <person name="Luo Z.H."/>
            <person name="Li M."/>
        </authorList>
    </citation>
    <scope>NUCLEOTIDE SEQUENCE [LARGE SCALE GENOMIC DNA]</scope>
    <source>
        <strain evidence="3">HyVt-102</strain>
    </source>
</reference>
<evidence type="ECO:0000313" key="3">
    <source>
        <dbReference type="EMBL" id="HDI83121.1"/>
    </source>
</evidence>
<feature type="transmembrane region" description="Helical" evidence="1">
    <location>
        <begin position="141"/>
        <end position="162"/>
    </location>
</feature>
<comment type="caution">
    <text evidence="3">The sequence shown here is derived from an EMBL/GenBank/DDBJ whole genome shotgun (WGS) entry which is preliminary data.</text>
</comment>